<feature type="compositionally biased region" description="Basic and acidic residues" evidence="2">
    <location>
        <begin position="65"/>
        <end position="80"/>
    </location>
</feature>
<dbReference type="OrthoDB" id="269124at2759"/>
<dbReference type="GO" id="GO:0042776">
    <property type="term" value="P:proton motive force-driven mitochondrial ATP synthesis"/>
    <property type="evidence" value="ECO:0007669"/>
    <property type="project" value="TreeGrafter"/>
</dbReference>
<dbReference type="AlphaFoldDB" id="A0A9N9QSV8"/>
<accession>A0A9N9QSV8</accession>
<dbReference type="GO" id="GO:0046933">
    <property type="term" value="F:proton-transporting ATP synthase activity, rotational mechanism"/>
    <property type="evidence" value="ECO:0007669"/>
    <property type="project" value="InterPro"/>
</dbReference>
<evidence type="ECO:0000256" key="1">
    <source>
        <dbReference type="ARBA" id="ARBA00009502"/>
    </source>
</evidence>
<dbReference type="InterPro" id="IPR006721">
    <property type="entry name" value="ATP_synth_F1_esu_mt"/>
</dbReference>
<keyword evidence="4" id="KW-1185">Reference proteome</keyword>
<dbReference type="Gene3D" id="1.10.1620.20">
    <property type="entry name" value="ATP synthase, F1 complex, epsilon subunit superfamily, mitochondrial"/>
    <property type="match status" value="1"/>
</dbReference>
<name>A0A9N9QSV8_9NEOP</name>
<reference evidence="3" key="2">
    <citation type="submission" date="2022-10" db="EMBL/GenBank/DDBJ databases">
        <authorList>
            <consortium name="ENA_rothamsted_submissions"/>
            <consortium name="culmorum"/>
            <person name="King R."/>
        </authorList>
    </citation>
    <scope>NUCLEOTIDE SEQUENCE</scope>
</reference>
<evidence type="ECO:0000313" key="3">
    <source>
        <dbReference type="EMBL" id="CAG9782011.1"/>
    </source>
</evidence>
<dbReference type="PANTHER" id="PTHR12448">
    <property type="entry name" value="ATP SYNTHASE EPSILON CHAIN, MITOCHONDRIAL"/>
    <property type="match status" value="1"/>
</dbReference>
<evidence type="ECO:0000256" key="2">
    <source>
        <dbReference type="SAM" id="MobiDB-lite"/>
    </source>
</evidence>
<organism evidence="3 4">
    <name type="scientific">Diatraea saccharalis</name>
    <name type="common">sugarcane borer</name>
    <dbReference type="NCBI Taxonomy" id="40085"/>
    <lineage>
        <taxon>Eukaryota</taxon>
        <taxon>Metazoa</taxon>
        <taxon>Ecdysozoa</taxon>
        <taxon>Arthropoda</taxon>
        <taxon>Hexapoda</taxon>
        <taxon>Insecta</taxon>
        <taxon>Pterygota</taxon>
        <taxon>Neoptera</taxon>
        <taxon>Endopterygota</taxon>
        <taxon>Lepidoptera</taxon>
        <taxon>Glossata</taxon>
        <taxon>Ditrysia</taxon>
        <taxon>Pyraloidea</taxon>
        <taxon>Crambidae</taxon>
        <taxon>Crambinae</taxon>
        <taxon>Diatraea</taxon>
    </lineage>
</organism>
<dbReference type="PANTHER" id="PTHR12448:SF0">
    <property type="entry name" value="ATP SYNTHASE SUBUNIT EPSILON, MITOCHONDRIAL"/>
    <property type="match status" value="1"/>
</dbReference>
<dbReference type="GO" id="GO:0005743">
    <property type="term" value="C:mitochondrial inner membrane"/>
    <property type="evidence" value="ECO:0007669"/>
    <property type="project" value="InterPro"/>
</dbReference>
<dbReference type="CDD" id="cd12153">
    <property type="entry name" value="F1-ATPase_epsilon"/>
    <property type="match status" value="1"/>
</dbReference>
<feature type="region of interest" description="Disordered" evidence="2">
    <location>
        <begin position="58"/>
        <end position="80"/>
    </location>
</feature>
<dbReference type="EMBL" id="OU893332">
    <property type="protein sequence ID" value="CAG9782011.1"/>
    <property type="molecule type" value="Genomic_DNA"/>
</dbReference>
<evidence type="ECO:0000313" key="4">
    <source>
        <dbReference type="Proteomes" id="UP001153714"/>
    </source>
</evidence>
<protein>
    <submittedName>
        <fullName evidence="3">Uncharacterized protein</fullName>
    </submittedName>
</protein>
<dbReference type="Proteomes" id="UP001153714">
    <property type="component" value="Chromosome 1"/>
</dbReference>
<dbReference type="GO" id="GO:0045259">
    <property type="term" value="C:proton-transporting ATP synthase complex"/>
    <property type="evidence" value="ECO:0007669"/>
    <property type="project" value="InterPro"/>
</dbReference>
<dbReference type="Pfam" id="PF04627">
    <property type="entry name" value="ATP-synt_Eps"/>
    <property type="match status" value="1"/>
</dbReference>
<sequence length="80" mass="9383">MSTWRMAGLNYVNYSNIAARTLRKSLKANLREEASKRDQSAIRYFYWVKGEMLRDEQLPQGIAPREGESKERKEAEELES</sequence>
<dbReference type="SUPFAM" id="SSF48690">
    <property type="entry name" value="Epsilon subunit of mitochondrial F1F0-ATP synthase"/>
    <property type="match status" value="1"/>
</dbReference>
<gene>
    <name evidence="3" type="ORF">DIATSA_LOCUS310</name>
</gene>
<comment type="similarity">
    <text evidence="1">Belongs to the eukaryotic ATPase epsilon family.</text>
</comment>
<reference evidence="3" key="1">
    <citation type="submission" date="2021-12" db="EMBL/GenBank/DDBJ databases">
        <authorList>
            <person name="King R."/>
        </authorList>
    </citation>
    <scope>NUCLEOTIDE SEQUENCE</scope>
</reference>
<proteinExistence type="inferred from homology"/>
<dbReference type="InterPro" id="IPR036742">
    <property type="entry name" value="ATP_synth_F1_esu_sf_mt"/>
</dbReference>